<evidence type="ECO:0000256" key="2">
    <source>
        <dbReference type="SAM" id="MobiDB-lite"/>
    </source>
</evidence>
<proteinExistence type="predicted"/>
<feature type="coiled-coil region" evidence="1">
    <location>
        <begin position="259"/>
        <end position="326"/>
    </location>
</feature>
<sequence>MCVSFYMDVQFVDEKKGNISVFEVVFSNHSDDKMIEGIISGGLNAFQKRNPYIQVEDGFIEFFDDNSIKLRIESICKYPLSKRRIEDLKQELIVAFKMTSEERALLQSKRQVENKDKQVLTAIQEMREEWDTRLVNEIAELRKSFTDQLSALQPGVDQGIGLQLQAKEAQQLLQYQELQEAIMLGNEYMTEHVQEIIQKEKSSSAQLKKRIAALDSSIGKRNEELSSSLTEIYKEITAGNFEKVDFLKEKLSSEIDENNFELKEEIRNLNTVLSKKIEEDVQQSVSKIQQLAEQLVSGNKKATESEKQLNQRLNNLIATFEQVDKRVAPLSTLLDEKLGEKITAIEQSINALSEKVIKLPSVQVEDHSDILLSKISEVKNELDKKMDSQTQTITEAVQLTQEKSTVETNGHAAVDLEAQLNKMKQLISANVHQITPMFSTLQKENILLSRKIDSLESMITELKEANEERQVSTTSEAVIKEPVVSLPEKEVVIAEKIVPKAAEPKPEASAATPVLNKEQVKPKEPSKLSEPERTIKKITAKDSKPVEGENSNPVKEEKTDVLKTKRPAPQRLLPKAEEVGTTRKEPRKRPVVNPFRSDFLTLKECFLELENAPRFDKQVRLSKFDYRKSVTHVHYIEYRWENAVLDKDDYQFFGLENFEKQVKELPEFLAVLKSDSKKESLFNQNSFKMKKTVWERIKAYHLLSIYLDQILEWRQG</sequence>
<feature type="compositionally biased region" description="Basic and acidic residues" evidence="2">
    <location>
        <begin position="554"/>
        <end position="563"/>
    </location>
</feature>
<evidence type="ECO:0000313" key="4">
    <source>
        <dbReference type="EMBL" id="WYJ88648.1"/>
    </source>
</evidence>
<keyword evidence="1" id="KW-0175">Coiled coil</keyword>
<organism evidence="3">
    <name type="scientific">Candidatus Enterococcus clewellii</name>
    <dbReference type="NCBI Taxonomy" id="1834193"/>
    <lineage>
        <taxon>Bacteria</taxon>
        <taxon>Bacillati</taxon>
        <taxon>Bacillota</taxon>
        <taxon>Bacilli</taxon>
        <taxon>Lactobacillales</taxon>
        <taxon>Enterococcaceae</taxon>
        <taxon>Enterococcus</taxon>
    </lineage>
</organism>
<dbReference type="EMBL" id="CP147247">
    <property type="protein sequence ID" value="WYJ88648.1"/>
    <property type="molecule type" value="Genomic_DNA"/>
</dbReference>
<feature type="compositionally biased region" description="Basic and acidic residues" evidence="2">
    <location>
        <begin position="574"/>
        <end position="584"/>
    </location>
</feature>
<reference evidence="3" key="1">
    <citation type="submission" date="2017-05" db="EMBL/GenBank/DDBJ databases">
        <title>The Genome Sequence of Enterococcus sp. 9E7_DIV0242.</title>
        <authorList>
            <consortium name="The Broad Institute Genomics Platform"/>
            <consortium name="The Broad Institute Genomic Center for Infectious Diseases"/>
            <person name="Earl A."/>
            <person name="Manson A."/>
            <person name="Schwartman J."/>
            <person name="Gilmore M."/>
            <person name="Abouelleil A."/>
            <person name="Cao P."/>
            <person name="Chapman S."/>
            <person name="Cusick C."/>
            <person name="Shea T."/>
            <person name="Young S."/>
            <person name="Neafsey D."/>
            <person name="Nusbaum C."/>
            <person name="Birren B."/>
        </authorList>
    </citation>
    <scope>NUCLEOTIDE SEQUENCE [LARGE SCALE GENOMIC DNA]</scope>
    <source>
        <strain evidence="3">9E7_DIV0242</strain>
    </source>
</reference>
<dbReference type="EMBL" id="NGMM01000001">
    <property type="protein sequence ID" value="OTP18587.1"/>
    <property type="molecule type" value="Genomic_DNA"/>
</dbReference>
<dbReference type="Proteomes" id="UP000195141">
    <property type="component" value="Chromosome"/>
</dbReference>
<evidence type="ECO:0000313" key="3">
    <source>
        <dbReference type="EMBL" id="OTP18587.1"/>
    </source>
</evidence>
<accession>A0A242KC01</accession>
<reference evidence="4" key="3">
    <citation type="submission" date="2024-03" db="EMBL/GenBank/DDBJ databases">
        <title>The Genome Sequence of Enterococcus sp. DIV0242b.</title>
        <authorList>
            <consortium name="The Broad Institute Genomics Platform"/>
            <consortium name="The Broad Institute Microbial Omics Core"/>
            <consortium name="The Broad Institute Genomic Center for Infectious Diseases"/>
            <person name="Earl A."/>
            <person name="Manson A."/>
            <person name="Gilmore M."/>
            <person name="Schwartman J."/>
            <person name="Shea T."/>
            <person name="Abouelleil A."/>
            <person name="Cao P."/>
            <person name="Chapman S."/>
            <person name="Cusick C."/>
            <person name="Young S."/>
            <person name="Neafsey D."/>
            <person name="Nusbaum C."/>
            <person name="Birren B."/>
        </authorList>
    </citation>
    <scope>NUCLEOTIDE SEQUENCE</scope>
    <source>
        <strain evidence="4">9E7_DIV0242</strain>
    </source>
</reference>
<feature type="compositionally biased region" description="Basic and acidic residues" evidence="2">
    <location>
        <begin position="518"/>
        <end position="547"/>
    </location>
</feature>
<dbReference type="AlphaFoldDB" id="A0A242KC01"/>
<feature type="region of interest" description="Disordered" evidence="2">
    <location>
        <begin position="503"/>
        <end position="588"/>
    </location>
</feature>
<evidence type="ECO:0000313" key="5">
    <source>
        <dbReference type="Proteomes" id="UP000195141"/>
    </source>
</evidence>
<reference evidence="4" key="2">
    <citation type="submission" date="2017-05" db="EMBL/GenBank/DDBJ databases">
        <authorList>
            <consortium name="The Broad Institute Genomics Platform"/>
            <consortium name="The Broad Institute Genomic Center for Infectious Diseases"/>
            <person name="Earl A."/>
            <person name="Manson A."/>
            <person name="Schwartman J."/>
            <person name="Gilmore M."/>
            <person name="Abouelleil A."/>
            <person name="Cao P."/>
            <person name="Chapman S."/>
            <person name="Cusick C."/>
            <person name="Shea T."/>
            <person name="Young S."/>
            <person name="Neafsey D."/>
            <person name="Nusbaum C."/>
            <person name="Birren B."/>
        </authorList>
    </citation>
    <scope>NUCLEOTIDE SEQUENCE</scope>
    <source>
        <strain evidence="4">9E7_DIV0242</strain>
    </source>
</reference>
<gene>
    <name evidence="4" type="ORF">A5888_000367</name>
    <name evidence="3" type="ORF">A5888_000401</name>
</gene>
<protein>
    <submittedName>
        <fullName evidence="3">Uncharacterized protein</fullName>
    </submittedName>
</protein>
<evidence type="ECO:0000256" key="1">
    <source>
        <dbReference type="SAM" id="Coils"/>
    </source>
</evidence>
<keyword evidence="5" id="KW-1185">Reference proteome</keyword>
<name>A0A242KC01_9ENTE</name>